<dbReference type="OrthoDB" id="290400at2"/>
<proteinExistence type="predicted"/>
<keyword evidence="1" id="KW-1133">Transmembrane helix</keyword>
<comment type="caution">
    <text evidence="2">The sequence shown here is derived from an EMBL/GenBank/DDBJ whole genome shotgun (WGS) entry which is preliminary data.</text>
</comment>
<gene>
    <name evidence="2" type="ORF">Pla123a_39860</name>
</gene>
<dbReference type="EMBL" id="SJPO01000011">
    <property type="protein sequence ID" value="TWT72688.1"/>
    <property type="molecule type" value="Genomic_DNA"/>
</dbReference>
<evidence type="ECO:0000256" key="1">
    <source>
        <dbReference type="SAM" id="Phobius"/>
    </source>
</evidence>
<sequence>MYEVVKQVLEIQEPFNMIIVVVFIGVLGGMVGAVVKELRKYATHRLDLEAKREMLDRGMSAEEIERVLRVGKA</sequence>
<dbReference type="RefSeq" id="WP_146590195.1">
    <property type="nucleotide sequence ID" value="NZ_SJPO01000011.1"/>
</dbReference>
<evidence type="ECO:0000313" key="3">
    <source>
        <dbReference type="Proteomes" id="UP000318478"/>
    </source>
</evidence>
<feature type="transmembrane region" description="Helical" evidence="1">
    <location>
        <begin position="15"/>
        <end position="35"/>
    </location>
</feature>
<reference evidence="2 3" key="1">
    <citation type="submission" date="2019-02" db="EMBL/GenBank/DDBJ databases">
        <title>Deep-cultivation of Planctomycetes and their phenomic and genomic characterization uncovers novel biology.</title>
        <authorList>
            <person name="Wiegand S."/>
            <person name="Jogler M."/>
            <person name="Boedeker C."/>
            <person name="Pinto D."/>
            <person name="Vollmers J."/>
            <person name="Rivas-Marin E."/>
            <person name="Kohn T."/>
            <person name="Peeters S.H."/>
            <person name="Heuer A."/>
            <person name="Rast P."/>
            <person name="Oberbeckmann S."/>
            <person name="Bunk B."/>
            <person name="Jeske O."/>
            <person name="Meyerdierks A."/>
            <person name="Storesund J.E."/>
            <person name="Kallscheuer N."/>
            <person name="Luecker S."/>
            <person name="Lage O.M."/>
            <person name="Pohl T."/>
            <person name="Merkel B.J."/>
            <person name="Hornburger P."/>
            <person name="Mueller R.-W."/>
            <person name="Bruemmer F."/>
            <person name="Labrenz M."/>
            <person name="Spormann A.M."/>
            <person name="Op Den Camp H."/>
            <person name="Overmann J."/>
            <person name="Amann R."/>
            <person name="Jetten M.S.M."/>
            <person name="Mascher T."/>
            <person name="Medema M.H."/>
            <person name="Devos D.P."/>
            <person name="Kaster A.-K."/>
            <person name="Ovreas L."/>
            <person name="Rohde M."/>
            <person name="Galperin M.Y."/>
            <person name="Jogler C."/>
        </authorList>
    </citation>
    <scope>NUCLEOTIDE SEQUENCE [LARGE SCALE GENOMIC DNA]</scope>
    <source>
        <strain evidence="2 3">Pla123a</strain>
    </source>
</reference>
<dbReference type="Proteomes" id="UP000318478">
    <property type="component" value="Unassembled WGS sequence"/>
</dbReference>
<evidence type="ECO:0000313" key="2">
    <source>
        <dbReference type="EMBL" id="TWT72688.1"/>
    </source>
</evidence>
<keyword evidence="3" id="KW-1185">Reference proteome</keyword>
<keyword evidence="1" id="KW-0812">Transmembrane</keyword>
<accession>A0A5C5YCM7</accession>
<organism evidence="2 3">
    <name type="scientific">Posidoniimonas polymericola</name>
    <dbReference type="NCBI Taxonomy" id="2528002"/>
    <lineage>
        <taxon>Bacteria</taxon>
        <taxon>Pseudomonadati</taxon>
        <taxon>Planctomycetota</taxon>
        <taxon>Planctomycetia</taxon>
        <taxon>Pirellulales</taxon>
        <taxon>Lacipirellulaceae</taxon>
        <taxon>Posidoniimonas</taxon>
    </lineage>
</organism>
<name>A0A5C5YCM7_9BACT</name>
<protein>
    <submittedName>
        <fullName evidence="2">Uncharacterized protein</fullName>
    </submittedName>
</protein>
<keyword evidence="1" id="KW-0472">Membrane</keyword>
<dbReference type="AlphaFoldDB" id="A0A5C5YCM7"/>